<evidence type="ECO:0000313" key="1">
    <source>
        <dbReference type="EMBL" id="KAK3751189.1"/>
    </source>
</evidence>
<name>A0AAE0YM90_9GAST</name>
<dbReference type="Proteomes" id="UP001283361">
    <property type="component" value="Unassembled WGS sequence"/>
</dbReference>
<evidence type="ECO:0000313" key="2">
    <source>
        <dbReference type="Proteomes" id="UP001283361"/>
    </source>
</evidence>
<keyword evidence="2" id="KW-1185">Reference proteome</keyword>
<accession>A0AAE0YM90</accession>
<organism evidence="1 2">
    <name type="scientific">Elysia crispata</name>
    <name type="common">lettuce slug</name>
    <dbReference type="NCBI Taxonomy" id="231223"/>
    <lineage>
        <taxon>Eukaryota</taxon>
        <taxon>Metazoa</taxon>
        <taxon>Spiralia</taxon>
        <taxon>Lophotrochozoa</taxon>
        <taxon>Mollusca</taxon>
        <taxon>Gastropoda</taxon>
        <taxon>Heterobranchia</taxon>
        <taxon>Euthyneura</taxon>
        <taxon>Panpulmonata</taxon>
        <taxon>Sacoglossa</taxon>
        <taxon>Placobranchoidea</taxon>
        <taxon>Plakobranchidae</taxon>
        <taxon>Elysia</taxon>
    </lineage>
</organism>
<protein>
    <submittedName>
        <fullName evidence="1">Uncharacterized protein</fullName>
    </submittedName>
</protein>
<dbReference type="EMBL" id="JAWDGP010005834">
    <property type="protein sequence ID" value="KAK3751189.1"/>
    <property type="molecule type" value="Genomic_DNA"/>
</dbReference>
<gene>
    <name evidence="1" type="ORF">RRG08_023946</name>
</gene>
<proteinExistence type="predicted"/>
<reference evidence="1" key="1">
    <citation type="journal article" date="2023" name="G3 (Bethesda)">
        <title>A reference genome for the long-term kleptoplast-retaining sea slug Elysia crispata morphotype clarki.</title>
        <authorList>
            <person name="Eastman K.E."/>
            <person name="Pendleton A.L."/>
            <person name="Shaikh M.A."/>
            <person name="Suttiyut T."/>
            <person name="Ogas R."/>
            <person name="Tomko P."/>
            <person name="Gavelis G."/>
            <person name="Widhalm J.R."/>
            <person name="Wisecaver J.H."/>
        </authorList>
    </citation>
    <scope>NUCLEOTIDE SEQUENCE</scope>
    <source>
        <strain evidence="1">ECLA1</strain>
    </source>
</reference>
<dbReference type="AlphaFoldDB" id="A0AAE0YM90"/>
<comment type="caution">
    <text evidence="1">The sequence shown here is derived from an EMBL/GenBank/DDBJ whole genome shotgun (WGS) entry which is preliminary data.</text>
</comment>
<sequence length="313" mass="33899">MLLEMKSRVSTASGLKPLALAFPTQSPPQSYSKALSLPKGHGPFTVCATDHLFDFSFVVSGYANHNSFDSRISPCSMFLTAGLGRAGNDLSETSHQDTIHQSLFEPCTHPVPGLPNRGDRQLIPNLTPEPTVSLEVDTVHRVCSYQKEVDLNLHDNYGVGCSDSLETTSKLATGGNAAHFITNTSPVSFDDCIHDALALRIKPDACDKQRANNCTNENNNTVNGSSRIYGQHHDITVATVSQLDSCKHNPSPASASNKITSCIIPASTTEDLRRLILSTYDTLSREVGNLLDTGQPQKKTWEHQPSGILKKVG</sequence>